<dbReference type="AlphaFoldDB" id="A0A212KXB8"/>
<proteinExistence type="predicted"/>
<name>A0A212KXB8_9BACT</name>
<gene>
    <name evidence="1" type="ORF">KL86DES1_10057</name>
</gene>
<dbReference type="EMBL" id="FMJC01000001">
    <property type="protein sequence ID" value="SCM69934.1"/>
    <property type="molecule type" value="Genomic_DNA"/>
</dbReference>
<organism evidence="1">
    <name type="scientific">uncultured Desulfovibrio sp</name>
    <dbReference type="NCBI Taxonomy" id="167968"/>
    <lineage>
        <taxon>Bacteria</taxon>
        <taxon>Pseudomonadati</taxon>
        <taxon>Thermodesulfobacteriota</taxon>
        <taxon>Desulfovibrionia</taxon>
        <taxon>Desulfovibrionales</taxon>
        <taxon>Desulfovibrionaceae</taxon>
        <taxon>Desulfovibrio</taxon>
        <taxon>environmental samples</taxon>
    </lineage>
</organism>
<reference evidence="1" key="1">
    <citation type="submission" date="2016-08" db="EMBL/GenBank/DDBJ databases">
        <authorList>
            <person name="Seilhamer J.J."/>
        </authorList>
    </citation>
    <scope>NUCLEOTIDE SEQUENCE</scope>
    <source>
        <strain evidence="1">86-1</strain>
    </source>
</reference>
<evidence type="ECO:0000313" key="1">
    <source>
        <dbReference type="EMBL" id="SCM69934.1"/>
    </source>
</evidence>
<protein>
    <submittedName>
        <fullName evidence="1">Uncharacterized protein</fullName>
    </submittedName>
</protein>
<accession>A0A212KXB8</accession>
<sequence length="72" mass="8312">MPVYCCIAAIHDNFQNFFHFLRDVPICEESIHTLRECSAIANFFSDIGIYNASDSHCSQRKTIISKRNIDFP</sequence>